<dbReference type="Proteomes" id="UP001596203">
    <property type="component" value="Unassembled WGS sequence"/>
</dbReference>
<sequence length="83" mass="9141">MFNPFSEKTMPPGLVAELDQHKATVREHTDSLILLFAEMLKGDPATSQDTWAVLMEVTMQPGQIAVLAAELLFREARAKAATL</sequence>
<comment type="caution">
    <text evidence="1">The sequence shown here is derived from an EMBL/GenBank/DDBJ whole genome shotgun (WGS) entry which is preliminary data.</text>
</comment>
<organism evidence="1 2">
    <name type="scientific">Plantactinospora solaniradicis</name>
    <dbReference type="NCBI Taxonomy" id="1723736"/>
    <lineage>
        <taxon>Bacteria</taxon>
        <taxon>Bacillati</taxon>
        <taxon>Actinomycetota</taxon>
        <taxon>Actinomycetes</taxon>
        <taxon>Micromonosporales</taxon>
        <taxon>Micromonosporaceae</taxon>
        <taxon>Plantactinospora</taxon>
    </lineage>
</organism>
<reference evidence="2" key="1">
    <citation type="journal article" date="2019" name="Int. J. Syst. Evol. Microbiol.">
        <title>The Global Catalogue of Microorganisms (GCM) 10K type strain sequencing project: providing services to taxonomists for standard genome sequencing and annotation.</title>
        <authorList>
            <consortium name="The Broad Institute Genomics Platform"/>
            <consortium name="The Broad Institute Genome Sequencing Center for Infectious Disease"/>
            <person name="Wu L."/>
            <person name="Ma J."/>
        </authorList>
    </citation>
    <scope>NUCLEOTIDE SEQUENCE [LARGE SCALE GENOMIC DNA]</scope>
    <source>
        <strain evidence="2">ZS-35-S2</strain>
    </source>
</reference>
<gene>
    <name evidence="1" type="ORF">ACFP2T_35865</name>
</gene>
<protein>
    <submittedName>
        <fullName evidence="1">Uncharacterized protein</fullName>
    </submittedName>
</protein>
<keyword evidence="2" id="KW-1185">Reference proteome</keyword>
<evidence type="ECO:0000313" key="1">
    <source>
        <dbReference type="EMBL" id="MFC6021533.1"/>
    </source>
</evidence>
<proteinExistence type="predicted"/>
<accession>A0ABW1KM30</accession>
<dbReference type="EMBL" id="JBHSPR010000044">
    <property type="protein sequence ID" value="MFC6021533.1"/>
    <property type="molecule type" value="Genomic_DNA"/>
</dbReference>
<evidence type="ECO:0000313" key="2">
    <source>
        <dbReference type="Proteomes" id="UP001596203"/>
    </source>
</evidence>
<dbReference type="RefSeq" id="WP_377429818.1">
    <property type="nucleotide sequence ID" value="NZ_JBHSPR010000044.1"/>
</dbReference>
<name>A0ABW1KM30_9ACTN</name>